<dbReference type="SUPFAM" id="SSF56672">
    <property type="entry name" value="DNA/RNA polymerases"/>
    <property type="match status" value="1"/>
</dbReference>
<comment type="subcellular location">
    <subcellularLocation>
        <location evidence="1">Nucleus</location>
    </subcellularLocation>
</comment>
<evidence type="ECO:0000256" key="1">
    <source>
        <dbReference type="ARBA" id="ARBA00004123"/>
    </source>
</evidence>
<dbReference type="InterPro" id="IPR001888">
    <property type="entry name" value="Transposase_1"/>
</dbReference>
<sequence>MSKSRIKTMIIVFFDIRGIVHCEFVPQRQTVNSAFYLEVLKRLKRRIARVRTDIKDTVKLHHDNATSHTAFIITNFLARSNTSGPPPQPGQPFKFTVGDTCDRIKEEFSFLQAQYHTLKLECEKLATEKTEMQRHYVMYYEMSYGLNVEMHKQTETRGENSRKRGNTSSSACSPEAITGCLQGATEIIILEDSDPLHRADISLSEVETAISRLPQGKAAGWDSVPCELVKGFEDFFVGAIHRVILESKLRGALPESSRRNIICLVPKAHGGRGLSGYRPISLPTADYRIVSGILLGRLRRHLPAMVPECQTYVRSGKMPLLEPHLRSIGLPQPFLEWFTFSTRRPMLLSRSNFTRPFKMRKGLRQGCACSAALFSIFTGPLLRHLERALGRGNVLAYADDILLLIARNGSFKKVKTIFDEFRRASGVCVNFTKSKGLWCGAWRDRADSPLGISWSSSSITVGRARAANSLVLAAVLHHLHGYLPCDATIAKLQARLTRFVLGSCYRAAWLPGTVLACPVSVGGSWDYWTSQDSASSLLLQGGPDRTQGWRPKRLLMAGGEWSLDGSHVFRGLGCRHVVAVYWSCGNRPSPILGTESPRSATPTLLSLLLVGACRFLATPSLRLPQGGVEYASATWRALLRLSPPE</sequence>
<comment type="similarity">
    <text evidence="2">Belongs to the WD repeat Groucho/TLE family.</text>
</comment>
<keyword evidence="3" id="KW-0539">Nucleus</keyword>
<dbReference type="PROSITE" id="PS50878">
    <property type="entry name" value="RT_POL"/>
    <property type="match status" value="1"/>
</dbReference>
<name>A0ABY6KZU9_9ARAC</name>
<gene>
    <name evidence="6" type="ORF">LAZ67_10001736</name>
</gene>
<evidence type="ECO:0000256" key="2">
    <source>
        <dbReference type="ARBA" id="ARBA00005969"/>
    </source>
</evidence>
<accession>A0ABY6KZU9</accession>
<dbReference type="Pfam" id="PF00078">
    <property type="entry name" value="RVT_1"/>
    <property type="match status" value="1"/>
</dbReference>
<evidence type="ECO:0000259" key="5">
    <source>
        <dbReference type="PROSITE" id="PS50878"/>
    </source>
</evidence>
<dbReference type="Proteomes" id="UP001235939">
    <property type="component" value="Chromosome 10"/>
</dbReference>
<dbReference type="PANTHER" id="PTHR10814">
    <property type="entry name" value="TRANSDUCIN-LIKE ENHANCER PROTEIN"/>
    <property type="match status" value="1"/>
</dbReference>
<dbReference type="InterPro" id="IPR005617">
    <property type="entry name" value="Groucho/TLE_N"/>
</dbReference>
<dbReference type="InterPro" id="IPR036397">
    <property type="entry name" value="RNaseH_sf"/>
</dbReference>
<evidence type="ECO:0000313" key="6">
    <source>
        <dbReference type="EMBL" id="UYV73070.1"/>
    </source>
</evidence>
<dbReference type="Pfam" id="PF01359">
    <property type="entry name" value="Transposase_1"/>
    <property type="match status" value="1"/>
</dbReference>
<evidence type="ECO:0000256" key="4">
    <source>
        <dbReference type="SAM" id="MobiDB-lite"/>
    </source>
</evidence>
<feature type="region of interest" description="Disordered" evidence="4">
    <location>
        <begin position="152"/>
        <end position="173"/>
    </location>
</feature>
<evidence type="ECO:0000256" key="3">
    <source>
        <dbReference type="ARBA" id="ARBA00023242"/>
    </source>
</evidence>
<organism evidence="6 7">
    <name type="scientific">Cordylochernes scorpioides</name>
    <dbReference type="NCBI Taxonomy" id="51811"/>
    <lineage>
        <taxon>Eukaryota</taxon>
        <taxon>Metazoa</taxon>
        <taxon>Ecdysozoa</taxon>
        <taxon>Arthropoda</taxon>
        <taxon>Chelicerata</taxon>
        <taxon>Arachnida</taxon>
        <taxon>Pseudoscorpiones</taxon>
        <taxon>Cheliferoidea</taxon>
        <taxon>Chernetidae</taxon>
        <taxon>Cordylochernes</taxon>
    </lineage>
</organism>
<dbReference type="Pfam" id="PF03920">
    <property type="entry name" value="TLE_N"/>
    <property type="match status" value="1"/>
</dbReference>
<keyword evidence="7" id="KW-1185">Reference proteome</keyword>
<feature type="domain" description="Reverse transcriptase" evidence="5">
    <location>
        <begin position="246"/>
        <end position="454"/>
    </location>
</feature>
<proteinExistence type="inferred from homology"/>
<feature type="compositionally biased region" description="Basic and acidic residues" evidence="4">
    <location>
        <begin position="152"/>
        <end position="162"/>
    </location>
</feature>
<dbReference type="InterPro" id="IPR000477">
    <property type="entry name" value="RT_dom"/>
</dbReference>
<evidence type="ECO:0000313" key="7">
    <source>
        <dbReference type="Proteomes" id="UP001235939"/>
    </source>
</evidence>
<dbReference type="Gene3D" id="3.30.420.10">
    <property type="entry name" value="Ribonuclease H-like superfamily/Ribonuclease H"/>
    <property type="match status" value="1"/>
</dbReference>
<reference evidence="6 7" key="1">
    <citation type="submission" date="2022-01" db="EMBL/GenBank/DDBJ databases">
        <title>A chromosomal length assembly of Cordylochernes scorpioides.</title>
        <authorList>
            <person name="Zeh D."/>
            <person name="Zeh J."/>
        </authorList>
    </citation>
    <scope>NUCLEOTIDE SEQUENCE [LARGE SCALE GENOMIC DNA]</scope>
    <source>
        <strain evidence="6">IN4F17</strain>
        <tissue evidence="6">Whole Body</tissue>
    </source>
</reference>
<dbReference type="InterPro" id="IPR043502">
    <property type="entry name" value="DNA/RNA_pol_sf"/>
</dbReference>
<protein>
    <recommendedName>
        <fullName evidence="5">Reverse transcriptase domain-containing protein</fullName>
    </recommendedName>
</protein>
<dbReference type="PANTHER" id="PTHR10814:SF21">
    <property type="entry name" value="PROTEIN GROUCHO"/>
    <property type="match status" value="1"/>
</dbReference>
<dbReference type="InterPro" id="IPR009146">
    <property type="entry name" value="Groucho_enhance"/>
</dbReference>
<dbReference type="EMBL" id="CP092872">
    <property type="protein sequence ID" value="UYV73070.1"/>
    <property type="molecule type" value="Genomic_DNA"/>
</dbReference>